<evidence type="ECO:0000256" key="5">
    <source>
        <dbReference type="RuleBase" id="RU003690"/>
    </source>
</evidence>
<dbReference type="GO" id="GO:0005975">
    <property type="term" value="P:carbohydrate metabolic process"/>
    <property type="evidence" value="ECO:0007669"/>
    <property type="project" value="InterPro"/>
</dbReference>
<proteinExistence type="inferred from homology"/>
<dbReference type="Pfam" id="PF00232">
    <property type="entry name" value="Glyco_hydro_1"/>
    <property type="match status" value="1"/>
</dbReference>
<name>A0A5B7CAG7_DAVIN</name>
<dbReference type="Gene3D" id="3.20.20.80">
    <property type="entry name" value="Glycosidases"/>
    <property type="match status" value="1"/>
</dbReference>
<keyword evidence="4" id="KW-0325">Glycoprotein</keyword>
<protein>
    <recommendedName>
        <fullName evidence="8">Beta-glucosidase 11-like</fullName>
    </recommendedName>
</protein>
<evidence type="ECO:0008006" key="8">
    <source>
        <dbReference type="Google" id="ProtNLM"/>
    </source>
</evidence>
<organism evidence="7">
    <name type="scientific">Davidia involucrata</name>
    <name type="common">Dove tree</name>
    <dbReference type="NCBI Taxonomy" id="16924"/>
    <lineage>
        <taxon>Eukaryota</taxon>
        <taxon>Viridiplantae</taxon>
        <taxon>Streptophyta</taxon>
        <taxon>Embryophyta</taxon>
        <taxon>Tracheophyta</taxon>
        <taxon>Spermatophyta</taxon>
        <taxon>Magnoliopsida</taxon>
        <taxon>eudicotyledons</taxon>
        <taxon>Gunneridae</taxon>
        <taxon>Pentapetalae</taxon>
        <taxon>asterids</taxon>
        <taxon>Cornales</taxon>
        <taxon>Nyssaceae</taxon>
        <taxon>Davidia</taxon>
    </lineage>
</organism>
<sequence>MLGLSFSLFFLLLNLALPVFTADKFSRHDFPPAFVFGSGASAYQYEGAAFKDGRTPSIWDTSAHSGYAHGANGDIACDGYHKYKDDIKLMGDTGLEAYRFSISWPRLIPNGRGPINTKGLEYYNNVINELISHGIQPHVTLVHSDLPQALEDEYGGWLSRKIVKDFTAYADVCFREFGNRVLHWTTLNEVNVFVLGGYDSGITPPMRCSAPFGINCTEGNSSSEPYIVGHNMLLAHASAARLYQKKYQGGQRGFIGINVFAYQFIPYTNATEDVIATQRANDFWLGWIINPLVYGDYPDIVKKNAGTRIPTFTKLESKQVKGSFDFIGVNHYVTSYIKDKPSSLKMDNRDFNADMAAEMIFVRGDTPADEFPVMASGLLRILEYFKQFYGNPPIYIHENGQQTQRNTTLNDTTRVKYISGFIGSLLDAVRNGSNARGYFTWSFFDLFELLDGYESGYGLYYVDLDDNDLKRYPKLSAHWYSNFLKGRSISLDSAIELQKNMSTLSQSHFSC</sequence>
<dbReference type="PROSITE" id="PS00653">
    <property type="entry name" value="GLYCOSYL_HYDROL_F1_2"/>
    <property type="match status" value="1"/>
</dbReference>
<gene>
    <name evidence="7" type="ORF">Din_047623</name>
</gene>
<dbReference type="PANTHER" id="PTHR10353">
    <property type="entry name" value="GLYCOSYL HYDROLASE"/>
    <property type="match status" value="1"/>
</dbReference>
<keyword evidence="3" id="KW-0378">Hydrolase</keyword>
<dbReference type="InterPro" id="IPR017853">
    <property type="entry name" value="GH"/>
</dbReference>
<dbReference type="EMBL" id="GHES01047623">
    <property type="protein sequence ID" value="MPA78182.1"/>
    <property type="molecule type" value="Transcribed_RNA"/>
</dbReference>
<evidence type="ECO:0000313" key="7">
    <source>
        <dbReference type="EMBL" id="MPA78182.1"/>
    </source>
</evidence>
<dbReference type="PANTHER" id="PTHR10353:SF29">
    <property type="entry name" value="BETA-GLUCOSIDASE 11"/>
    <property type="match status" value="1"/>
</dbReference>
<dbReference type="InterPro" id="IPR001360">
    <property type="entry name" value="Glyco_hydro_1"/>
</dbReference>
<dbReference type="FunFam" id="3.20.20.80:FF:000069">
    <property type="entry name" value="Beta-glucosidase 1"/>
    <property type="match status" value="1"/>
</dbReference>
<accession>A0A5B7CAG7</accession>
<dbReference type="SUPFAM" id="SSF51445">
    <property type="entry name" value="(Trans)glycosidases"/>
    <property type="match status" value="1"/>
</dbReference>
<evidence type="ECO:0000256" key="1">
    <source>
        <dbReference type="ARBA" id="ARBA00010838"/>
    </source>
</evidence>
<evidence type="ECO:0000256" key="2">
    <source>
        <dbReference type="ARBA" id="ARBA00022729"/>
    </source>
</evidence>
<evidence type="ECO:0000256" key="3">
    <source>
        <dbReference type="ARBA" id="ARBA00022801"/>
    </source>
</evidence>
<reference evidence="7" key="1">
    <citation type="submission" date="2019-08" db="EMBL/GenBank/DDBJ databases">
        <title>Reference gene set and small RNA set construction with multiple tissues from Davidia involucrata Baill.</title>
        <authorList>
            <person name="Yang H."/>
            <person name="Zhou C."/>
            <person name="Li G."/>
            <person name="Wang J."/>
            <person name="Gao P."/>
            <person name="Wang M."/>
            <person name="Wang R."/>
            <person name="Zhao Y."/>
        </authorList>
    </citation>
    <scope>NUCLEOTIDE SEQUENCE</scope>
    <source>
        <tissue evidence="7">Mixed with DoveR01_LX</tissue>
    </source>
</reference>
<evidence type="ECO:0000256" key="4">
    <source>
        <dbReference type="ARBA" id="ARBA00023180"/>
    </source>
</evidence>
<dbReference type="AlphaFoldDB" id="A0A5B7CAG7"/>
<comment type="similarity">
    <text evidence="1 5">Belongs to the glycosyl hydrolase 1 family.</text>
</comment>
<feature type="chain" id="PRO_5022996016" description="Beta-glucosidase 11-like" evidence="6">
    <location>
        <begin position="23"/>
        <end position="511"/>
    </location>
</feature>
<dbReference type="InterPro" id="IPR033132">
    <property type="entry name" value="GH_1_N_CS"/>
</dbReference>
<feature type="signal peptide" evidence="6">
    <location>
        <begin position="1"/>
        <end position="22"/>
    </location>
</feature>
<keyword evidence="2 6" id="KW-0732">Signal</keyword>
<evidence type="ECO:0000256" key="6">
    <source>
        <dbReference type="SAM" id="SignalP"/>
    </source>
</evidence>
<dbReference type="PRINTS" id="PR00131">
    <property type="entry name" value="GLHYDRLASE1"/>
</dbReference>
<dbReference type="GO" id="GO:0008422">
    <property type="term" value="F:beta-glucosidase activity"/>
    <property type="evidence" value="ECO:0007669"/>
    <property type="project" value="TreeGrafter"/>
</dbReference>